<dbReference type="Pfam" id="PF01636">
    <property type="entry name" value="APH"/>
    <property type="match status" value="1"/>
</dbReference>
<dbReference type="PANTHER" id="PTHR47829">
    <property type="entry name" value="HYDROLASE, PUTATIVE (AFU_ORTHOLOGUE AFUA_1G12880)-RELATED"/>
    <property type="match status" value="1"/>
</dbReference>
<feature type="domain" description="Aminoglycoside phosphotransferase" evidence="2">
    <location>
        <begin position="79"/>
        <end position="302"/>
    </location>
</feature>
<dbReference type="SUPFAM" id="SSF56112">
    <property type="entry name" value="Protein kinase-like (PK-like)"/>
    <property type="match status" value="1"/>
</dbReference>
<dbReference type="OrthoDB" id="3806873at2"/>
<proteinExistence type="predicted"/>
<reference evidence="3 4" key="1">
    <citation type="submission" date="2019-11" db="EMBL/GenBank/DDBJ databases">
        <title>Agromyces kandeliae sp. nov., isolated from mangrove soil.</title>
        <authorList>
            <person name="Wang R."/>
        </authorList>
    </citation>
    <scope>NUCLEOTIDE SEQUENCE [LARGE SCALE GENOMIC DNA]</scope>
    <source>
        <strain evidence="3 4">JCM 11433</strain>
    </source>
</reference>
<dbReference type="RefSeq" id="WP_155050155.1">
    <property type="nucleotide sequence ID" value="NZ_BAAAIB010000003.1"/>
</dbReference>
<sequence length="398" mass="42622">MSVQGNEQAPETAQALETAPETESEIGAGPHLSSEPDGRDVVATAAEASALSSPPLLVLETVARHLDEHGIGAGPTAWARIGEGQSNVTFLLRRGDAEVVLRRGPRPPLPPSAHDMLREARIQRLLHAEGYPVAEIHSTCEDPTLLGVPFYVMGYLRGDVITDALPERFDEPAQRSRVADAAVDALARLHAIDVTTGPLGGFGRPGGYLERQVSRFRGLWGTVSRRELPRVDEVADRLAAALPTTARPALVHGDFRLGNLMFTAGAAPTVGAVLDWEMSTLGDPLADLGYLAATWSEPGSPATTMELSPVTRLDGFPDRAGLVERYASLTGADTSALPWYQALALWKSAIFSEAIYTRWRAGERPDDTTFAPKLETGVPQLLEVASGYLDLVPRVTSA</sequence>
<accession>A0A6I3LWW4</accession>
<keyword evidence="3" id="KW-0808">Transferase</keyword>
<name>A0A6I3LWW4_9MICO</name>
<dbReference type="Gene3D" id="3.30.200.20">
    <property type="entry name" value="Phosphorylase Kinase, domain 1"/>
    <property type="match status" value="1"/>
</dbReference>
<keyword evidence="4" id="KW-1185">Reference proteome</keyword>
<evidence type="ECO:0000313" key="4">
    <source>
        <dbReference type="Proteomes" id="UP000433071"/>
    </source>
</evidence>
<organism evidence="3 4">
    <name type="scientific">Agromyces bracchium</name>
    <dbReference type="NCBI Taxonomy" id="88376"/>
    <lineage>
        <taxon>Bacteria</taxon>
        <taxon>Bacillati</taxon>
        <taxon>Actinomycetota</taxon>
        <taxon>Actinomycetes</taxon>
        <taxon>Micrococcales</taxon>
        <taxon>Microbacteriaceae</taxon>
        <taxon>Agromyces</taxon>
    </lineage>
</organism>
<evidence type="ECO:0000259" key="2">
    <source>
        <dbReference type="Pfam" id="PF01636"/>
    </source>
</evidence>
<dbReference type="InterPro" id="IPR002575">
    <property type="entry name" value="Aminoglycoside_PTrfase"/>
</dbReference>
<dbReference type="AlphaFoldDB" id="A0A6I3LWW4"/>
<evidence type="ECO:0000313" key="3">
    <source>
        <dbReference type="EMBL" id="MTH67030.1"/>
    </source>
</evidence>
<dbReference type="InterPro" id="IPR052898">
    <property type="entry name" value="ACAD10-like"/>
</dbReference>
<evidence type="ECO:0000256" key="1">
    <source>
        <dbReference type="SAM" id="MobiDB-lite"/>
    </source>
</evidence>
<feature type="region of interest" description="Disordered" evidence="1">
    <location>
        <begin position="1"/>
        <end position="37"/>
    </location>
</feature>
<protein>
    <submittedName>
        <fullName evidence="3">Phosphotransferase</fullName>
    </submittedName>
</protein>
<dbReference type="CDD" id="cd05154">
    <property type="entry name" value="ACAD10_11_N-like"/>
    <property type="match status" value="1"/>
</dbReference>
<dbReference type="InterPro" id="IPR041726">
    <property type="entry name" value="ACAD10_11_N"/>
</dbReference>
<dbReference type="EMBL" id="WMLB01000006">
    <property type="protein sequence ID" value="MTH67030.1"/>
    <property type="molecule type" value="Genomic_DNA"/>
</dbReference>
<dbReference type="InterPro" id="IPR011009">
    <property type="entry name" value="Kinase-like_dom_sf"/>
</dbReference>
<dbReference type="Proteomes" id="UP000433071">
    <property type="component" value="Unassembled WGS sequence"/>
</dbReference>
<feature type="compositionally biased region" description="Polar residues" evidence="1">
    <location>
        <begin position="1"/>
        <end position="11"/>
    </location>
</feature>
<gene>
    <name evidence="3" type="ORF">GJ743_01425</name>
</gene>
<comment type="caution">
    <text evidence="3">The sequence shown here is derived from an EMBL/GenBank/DDBJ whole genome shotgun (WGS) entry which is preliminary data.</text>
</comment>
<dbReference type="GO" id="GO:0016740">
    <property type="term" value="F:transferase activity"/>
    <property type="evidence" value="ECO:0007669"/>
    <property type="project" value="UniProtKB-KW"/>
</dbReference>
<dbReference type="PANTHER" id="PTHR47829:SF1">
    <property type="entry name" value="HAD FAMILY PHOSPHATASE"/>
    <property type="match status" value="1"/>
</dbReference>
<dbReference type="Gene3D" id="3.90.1200.10">
    <property type="match status" value="1"/>
</dbReference>